<dbReference type="InterPro" id="IPR036397">
    <property type="entry name" value="RNaseH_sf"/>
</dbReference>
<dbReference type="EMBL" id="JAPQKP010000006">
    <property type="protein sequence ID" value="KAJ5185627.1"/>
    <property type="molecule type" value="Genomic_DNA"/>
</dbReference>
<feature type="compositionally biased region" description="Acidic residues" evidence="1">
    <location>
        <begin position="15"/>
        <end position="31"/>
    </location>
</feature>
<name>A0A9W9IWU8_9EURO</name>
<sequence length="149" mass="17058">MPVDPPKETPNYFSGDEEGEDEIEAREAEEERIERDSNPPSPGRDTPQILFAPGISAEEIPRTYEFIRRHKEDNNRTQSLIYMDRACVSNGQARPRAGWSFVFRPCTPGIKGQISFPLELEGPTGREYAQTSNRTKLCAILAALRFRWW</sequence>
<dbReference type="GO" id="GO:0003676">
    <property type="term" value="F:nucleic acid binding"/>
    <property type="evidence" value="ECO:0007669"/>
    <property type="project" value="InterPro"/>
</dbReference>
<evidence type="ECO:0000313" key="3">
    <source>
        <dbReference type="Proteomes" id="UP001150879"/>
    </source>
</evidence>
<dbReference type="Gene3D" id="3.30.420.10">
    <property type="entry name" value="Ribonuclease H-like superfamily/Ribonuclease H"/>
    <property type="match status" value="1"/>
</dbReference>
<comment type="caution">
    <text evidence="2">The sequence shown here is derived from an EMBL/GenBank/DDBJ whole genome shotgun (WGS) entry which is preliminary data.</text>
</comment>
<gene>
    <name evidence="2" type="ORF">N7472_010467</name>
</gene>
<dbReference type="AlphaFoldDB" id="A0A9W9IWU8"/>
<evidence type="ECO:0000313" key="2">
    <source>
        <dbReference type="EMBL" id="KAJ5185627.1"/>
    </source>
</evidence>
<reference evidence="2" key="2">
    <citation type="journal article" date="2023" name="IMA Fungus">
        <title>Comparative genomic study of the Penicillium genus elucidates a diverse pangenome and 15 lateral gene transfer events.</title>
        <authorList>
            <person name="Petersen C."/>
            <person name="Sorensen T."/>
            <person name="Nielsen M.R."/>
            <person name="Sondergaard T.E."/>
            <person name="Sorensen J.L."/>
            <person name="Fitzpatrick D.A."/>
            <person name="Frisvad J.C."/>
            <person name="Nielsen K.L."/>
        </authorList>
    </citation>
    <scope>NUCLEOTIDE SEQUENCE</scope>
    <source>
        <strain evidence="2">IBT 16849</strain>
    </source>
</reference>
<feature type="region of interest" description="Disordered" evidence="1">
    <location>
        <begin position="1"/>
        <end position="54"/>
    </location>
</feature>
<evidence type="ECO:0000256" key="1">
    <source>
        <dbReference type="SAM" id="MobiDB-lite"/>
    </source>
</evidence>
<organism evidence="2 3">
    <name type="scientific">Penicillium cf. griseofulvum</name>
    <dbReference type="NCBI Taxonomy" id="2972120"/>
    <lineage>
        <taxon>Eukaryota</taxon>
        <taxon>Fungi</taxon>
        <taxon>Dikarya</taxon>
        <taxon>Ascomycota</taxon>
        <taxon>Pezizomycotina</taxon>
        <taxon>Eurotiomycetes</taxon>
        <taxon>Eurotiomycetidae</taxon>
        <taxon>Eurotiales</taxon>
        <taxon>Aspergillaceae</taxon>
        <taxon>Penicillium</taxon>
    </lineage>
</organism>
<dbReference type="Proteomes" id="UP001150879">
    <property type="component" value="Unassembled WGS sequence"/>
</dbReference>
<proteinExistence type="predicted"/>
<protein>
    <submittedName>
        <fullName evidence="2">Uncharacterized protein</fullName>
    </submittedName>
</protein>
<keyword evidence="3" id="KW-1185">Reference proteome</keyword>
<accession>A0A9W9IWU8</accession>
<reference evidence="2" key="1">
    <citation type="submission" date="2022-11" db="EMBL/GenBank/DDBJ databases">
        <authorList>
            <person name="Petersen C."/>
        </authorList>
    </citation>
    <scope>NUCLEOTIDE SEQUENCE</scope>
    <source>
        <strain evidence="2">IBT 16849</strain>
    </source>
</reference>